<dbReference type="RefSeq" id="WP_272163066.1">
    <property type="nucleotide sequence ID" value="NZ_CP116507.1"/>
</dbReference>
<keyword evidence="2" id="KW-0238">DNA-binding</keyword>
<evidence type="ECO:0000256" key="1">
    <source>
        <dbReference type="ARBA" id="ARBA00023015"/>
    </source>
</evidence>
<dbReference type="GO" id="GO:0003700">
    <property type="term" value="F:DNA-binding transcription factor activity"/>
    <property type="evidence" value="ECO:0007669"/>
    <property type="project" value="InterPro"/>
</dbReference>
<evidence type="ECO:0000256" key="3">
    <source>
        <dbReference type="ARBA" id="ARBA00023163"/>
    </source>
</evidence>
<accession>A0AAE9XD73</accession>
<protein>
    <submittedName>
        <fullName evidence="5">MurR/RpiR family transcriptional regulator</fullName>
    </submittedName>
</protein>
<keyword evidence="3" id="KW-0804">Transcription</keyword>
<dbReference type="InterPro" id="IPR035472">
    <property type="entry name" value="RpiR-like_SIS"/>
</dbReference>
<dbReference type="SUPFAM" id="SSF46689">
    <property type="entry name" value="Homeodomain-like"/>
    <property type="match status" value="1"/>
</dbReference>
<dbReference type="GO" id="GO:1901135">
    <property type="term" value="P:carbohydrate derivative metabolic process"/>
    <property type="evidence" value="ECO:0007669"/>
    <property type="project" value="InterPro"/>
</dbReference>
<dbReference type="GO" id="GO:0097367">
    <property type="term" value="F:carbohydrate derivative binding"/>
    <property type="evidence" value="ECO:0007669"/>
    <property type="project" value="InterPro"/>
</dbReference>
<dbReference type="InterPro" id="IPR047640">
    <property type="entry name" value="RpiR-like"/>
</dbReference>
<dbReference type="InterPro" id="IPR009057">
    <property type="entry name" value="Homeodomain-like_sf"/>
</dbReference>
<dbReference type="Pfam" id="PF01418">
    <property type="entry name" value="HTH_6"/>
    <property type="match status" value="1"/>
</dbReference>
<evidence type="ECO:0000313" key="5">
    <source>
        <dbReference type="EMBL" id="WCG22003.1"/>
    </source>
</evidence>
<keyword evidence="1" id="KW-0805">Transcription regulation</keyword>
<dbReference type="EMBL" id="CP116507">
    <property type="protein sequence ID" value="WCG22003.1"/>
    <property type="molecule type" value="Genomic_DNA"/>
</dbReference>
<dbReference type="InterPro" id="IPR036388">
    <property type="entry name" value="WH-like_DNA-bd_sf"/>
</dbReference>
<dbReference type="PROSITE" id="PS51071">
    <property type="entry name" value="HTH_RPIR"/>
    <property type="match status" value="1"/>
</dbReference>
<dbReference type="CDD" id="cd05013">
    <property type="entry name" value="SIS_RpiR"/>
    <property type="match status" value="1"/>
</dbReference>
<dbReference type="InterPro" id="IPR001347">
    <property type="entry name" value="SIS_dom"/>
</dbReference>
<dbReference type="InterPro" id="IPR046348">
    <property type="entry name" value="SIS_dom_sf"/>
</dbReference>
<gene>
    <name evidence="5" type="ORF">PML95_06260</name>
</gene>
<dbReference type="Proteomes" id="UP001179600">
    <property type="component" value="Chromosome"/>
</dbReference>
<dbReference type="PANTHER" id="PTHR30514">
    <property type="entry name" value="GLUCOKINASE"/>
    <property type="match status" value="1"/>
</dbReference>
<reference evidence="5" key="1">
    <citation type="submission" date="2023-01" db="EMBL/GenBank/DDBJ databases">
        <title>Oxazolidinone resistance genes in florfenicol resistant enterococci from beef cattle and veal calves at slaughter.</title>
        <authorList>
            <person name="Biggel M."/>
        </authorList>
    </citation>
    <scope>NUCLEOTIDE SEQUENCE</scope>
    <source>
        <strain evidence="5">K204-1</strain>
    </source>
</reference>
<evidence type="ECO:0000313" key="6">
    <source>
        <dbReference type="Proteomes" id="UP001179600"/>
    </source>
</evidence>
<sequence length="266" mass="30337">MILEKLAQESNLTPSEREIARFILAETTDLRGLSSEELGKRTYTSQATVTRLYQKLGYQTYREFIVALNEQLNERHRANNMIRDNRPFREDSTYADVIETLPHLYTKTAINTKLMLDEMVVKEVARQISHAQMVDIYGSGITSTLAEQLAFKLRALGIFCQTHSGYNSSYVEQIASDRTHLSIVISLTGRNKMMEQVAQRLTANELPVVIIAGSLRQTELLPSDYVLSLDRNHYFGIDTMSSLFSAQYLIDLIFSLLLVEKIKKES</sequence>
<dbReference type="GO" id="GO:0003677">
    <property type="term" value="F:DNA binding"/>
    <property type="evidence" value="ECO:0007669"/>
    <property type="project" value="UniProtKB-KW"/>
</dbReference>
<dbReference type="Gene3D" id="1.10.10.10">
    <property type="entry name" value="Winged helix-like DNA-binding domain superfamily/Winged helix DNA-binding domain"/>
    <property type="match status" value="1"/>
</dbReference>
<dbReference type="SUPFAM" id="SSF53697">
    <property type="entry name" value="SIS domain"/>
    <property type="match status" value="1"/>
</dbReference>
<organism evidence="5 6">
    <name type="scientific">Vagococcus lutrae</name>
    <dbReference type="NCBI Taxonomy" id="81947"/>
    <lineage>
        <taxon>Bacteria</taxon>
        <taxon>Bacillati</taxon>
        <taxon>Bacillota</taxon>
        <taxon>Bacilli</taxon>
        <taxon>Lactobacillales</taxon>
        <taxon>Enterococcaceae</taxon>
        <taxon>Vagococcus</taxon>
    </lineage>
</organism>
<evidence type="ECO:0000256" key="2">
    <source>
        <dbReference type="ARBA" id="ARBA00023125"/>
    </source>
</evidence>
<name>A0AAE9XD73_9ENTE</name>
<dbReference type="PANTHER" id="PTHR30514:SF10">
    <property type="entry name" value="MURR_RPIR FAMILY TRANSCRIPTIONAL REGULATOR"/>
    <property type="match status" value="1"/>
</dbReference>
<feature type="domain" description="HTH rpiR-type" evidence="4">
    <location>
        <begin position="1"/>
        <end position="75"/>
    </location>
</feature>
<dbReference type="InterPro" id="IPR000281">
    <property type="entry name" value="HTH_RpiR"/>
</dbReference>
<dbReference type="AlphaFoldDB" id="A0AAE9XD73"/>
<dbReference type="Pfam" id="PF01380">
    <property type="entry name" value="SIS"/>
    <property type="match status" value="1"/>
</dbReference>
<evidence type="ECO:0000259" key="4">
    <source>
        <dbReference type="PROSITE" id="PS51071"/>
    </source>
</evidence>
<proteinExistence type="predicted"/>
<dbReference type="Gene3D" id="3.40.50.10490">
    <property type="entry name" value="Glucose-6-phosphate isomerase like protein, domain 1"/>
    <property type="match status" value="1"/>
</dbReference>